<keyword evidence="1" id="KW-0472">Membrane</keyword>
<reference evidence="2" key="2">
    <citation type="submission" date="2020-09" db="EMBL/GenBank/DDBJ databases">
        <authorList>
            <person name="Sun Q."/>
            <person name="Zhou Y."/>
        </authorList>
    </citation>
    <scope>NUCLEOTIDE SEQUENCE</scope>
    <source>
        <strain evidence="2">CGMCC 1.15763</strain>
    </source>
</reference>
<keyword evidence="1" id="KW-0812">Transmembrane</keyword>
<dbReference type="RefSeq" id="WP_188597615.1">
    <property type="nucleotide sequence ID" value="NZ_BMJW01000001.1"/>
</dbReference>
<evidence type="ECO:0000313" key="2">
    <source>
        <dbReference type="EMBL" id="GGG90861.1"/>
    </source>
</evidence>
<protein>
    <submittedName>
        <fullName evidence="2">Uncharacterized protein</fullName>
    </submittedName>
</protein>
<feature type="transmembrane region" description="Helical" evidence="1">
    <location>
        <begin position="42"/>
        <end position="64"/>
    </location>
</feature>
<evidence type="ECO:0000256" key="1">
    <source>
        <dbReference type="SAM" id="Phobius"/>
    </source>
</evidence>
<proteinExistence type="predicted"/>
<dbReference type="Proteomes" id="UP000633278">
    <property type="component" value="Unassembled WGS sequence"/>
</dbReference>
<dbReference type="EMBL" id="BMJW01000001">
    <property type="protein sequence ID" value="GGG90861.1"/>
    <property type="molecule type" value="Genomic_DNA"/>
</dbReference>
<accession>A0A917HVJ1</accession>
<keyword evidence="3" id="KW-1185">Reference proteome</keyword>
<dbReference type="AlphaFoldDB" id="A0A917HVJ1"/>
<evidence type="ECO:0000313" key="3">
    <source>
        <dbReference type="Proteomes" id="UP000633278"/>
    </source>
</evidence>
<keyword evidence="1" id="KW-1133">Transmembrane helix</keyword>
<sequence length="70" mass="8060">MTKPLKIILYAVLFFPLIFTGVGMLAFVQIFLRSKEFTQNDFYFGLAFGLFLWITETNVVISLIKGNYKA</sequence>
<name>A0A917HVJ1_9FLAO</name>
<reference evidence="2" key="1">
    <citation type="journal article" date="2014" name="Int. J. Syst. Evol. Microbiol.">
        <title>Complete genome sequence of Corynebacterium casei LMG S-19264T (=DSM 44701T), isolated from a smear-ripened cheese.</title>
        <authorList>
            <consortium name="US DOE Joint Genome Institute (JGI-PGF)"/>
            <person name="Walter F."/>
            <person name="Albersmeier A."/>
            <person name="Kalinowski J."/>
            <person name="Ruckert C."/>
        </authorList>
    </citation>
    <scope>NUCLEOTIDE SEQUENCE</scope>
    <source>
        <strain evidence="2">CGMCC 1.15763</strain>
    </source>
</reference>
<gene>
    <name evidence="2" type="ORF">GCM10011416_04210</name>
</gene>
<comment type="caution">
    <text evidence="2">The sequence shown here is derived from an EMBL/GenBank/DDBJ whole genome shotgun (WGS) entry which is preliminary data.</text>
</comment>
<organism evidence="2 3">
    <name type="scientific">Polaribacter pacificus</name>
    <dbReference type="NCBI Taxonomy" id="1775173"/>
    <lineage>
        <taxon>Bacteria</taxon>
        <taxon>Pseudomonadati</taxon>
        <taxon>Bacteroidota</taxon>
        <taxon>Flavobacteriia</taxon>
        <taxon>Flavobacteriales</taxon>
        <taxon>Flavobacteriaceae</taxon>
    </lineage>
</organism>
<feature type="transmembrane region" description="Helical" evidence="1">
    <location>
        <begin position="7"/>
        <end position="30"/>
    </location>
</feature>